<evidence type="ECO:0000256" key="1">
    <source>
        <dbReference type="ARBA" id="ARBA00000316"/>
    </source>
</evidence>
<dbReference type="InterPro" id="IPR011079">
    <property type="entry name" value="Ala_racemase_C"/>
</dbReference>
<dbReference type="PANTHER" id="PTHR30511">
    <property type="entry name" value="ALANINE RACEMASE"/>
    <property type="match status" value="1"/>
</dbReference>
<name>A0A0E3ZGA2_9BACT</name>
<protein>
    <recommendedName>
        <fullName evidence="5">Alanine racemase</fullName>
        <ecNumber evidence="5">5.1.1.1</ecNumber>
    </recommendedName>
</protein>
<comment type="similarity">
    <text evidence="5">Belongs to the alanine racemase family.</text>
</comment>
<organism evidence="9 10">
    <name type="scientific">Pontibacter korlensis</name>
    <dbReference type="NCBI Taxonomy" id="400092"/>
    <lineage>
        <taxon>Bacteria</taxon>
        <taxon>Pseudomonadati</taxon>
        <taxon>Bacteroidota</taxon>
        <taxon>Cytophagia</taxon>
        <taxon>Cytophagales</taxon>
        <taxon>Hymenobacteraceae</taxon>
        <taxon>Pontibacter</taxon>
    </lineage>
</organism>
<dbReference type="InterPro" id="IPR001608">
    <property type="entry name" value="Ala_racemase_N"/>
</dbReference>
<dbReference type="GO" id="GO:0005829">
    <property type="term" value="C:cytosol"/>
    <property type="evidence" value="ECO:0007669"/>
    <property type="project" value="TreeGrafter"/>
</dbReference>
<dbReference type="InterPro" id="IPR029066">
    <property type="entry name" value="PLP-binding_barrel"/>
</dbReference>
<evidence type="ECO:0000313" key="10">
    <source>
        <dbReference type="Proteomes" id="UP000033109"/>
    </source>
</evidence>
<dbReference type="InterPro" id="IPR000821">
    <property type="entry name" value="Ala_racemase"/>
</dbReference>
<dbReference type="PROSITE" id="PS00395">
    <property type="entry name" value="ALANINE_RACEMASE"/>
    <property type="match status" value="1"/>
</dbReference>
<evidence type="ECO:0000313" key="9">
    <source>
        <dbReference type="EMBL" id="AKD04788.1"/>
    </source>
</evidence>
<dbReference type="PANTHER" id="PTHR30511:SF0">
    <property type="entry name" value="ALANINE RACEMASE, CATABOLIC-RELATED"/>
    <property type="match status" value="1"/>
</dbReference>
<accession>A0A0E3ZGA2</accession>
<feature type="domain" description="Alanine racemase C-terminal" evidence="8">
    <location>
        <begin position="254"/>
        <end position="382"/>
    </location>
</feature>
<dbReference type="Proteomes" id="UP000033109">
    <property type="component" value="Chromosome"/>
</dbReference>
<dbReference type="EMBL" id="CP009621">
    <property type="protein sequence ID" value="AKD04788.1"/>
    <property type="molecule type" value="Genomic_DNA"/>
</dbReference>
<dbReference type="CDD" id="cd00430">
    <property type="entry name" value="PLPDE_III_AR"/>
    <property type="match status" value="1"/>
</dbReference>
<dbReference type="Gene3D" id="2.40.37.10">
    <property type="entry name" value="Lyase, Ornithine Decarboxylase, Chain A, domain 1"/>
    <property type="match status" value="1"/>
</dbReference>
<dbReference type="GO" id="GO:0030170">
    <property type="term" value="F:pyridoxal phosphate binding"/>
    <property type="evidence" value="ECO:0007669"/>
    <property type="project" value="UniProtKB-UniRule"/>
</dbReference>
<dbReference type="PATRIC" id="fig|400092.3.peg.4139"/>
<comment type="function">
    <text evidence="5">Catalyzes the interconversion of L-alanine and D-alanine. May also act on other amino acids.</text>
</comment>
<evidence type="ECO:0000256" key="2">
    <source>
        <dbReference type="ARBA" id="ARBA00001933"/>
    </source>
</evidence>
<dbReference type="GO" id="GO:0008784">
    <property type="term" value="F:alanine racemase activity"/>
    <property type="evidence" value="ECO:0007669"/>
    <property type="project" value="UniProtKB-UniRule"/>
</dbReference>
<dbReference type="UniPathway" id="UPA00042">
    <property type="reaction ID" value="UER00497"/>
</dbReference>
<dbReference type="KEGG" id="pko:PKOR_18920"/>
<evidence type="ECO:0000256" key="7">
    <source>
        <dbReference type="PIRSR" id="PIRSR600821-52"/>
    </source>
</evidence>
<dbReference type="PRINTS" id="PR00992">
    <property type="entry name" value="ALARACEMASE"/>
</dbReference>
<dbReference type="STRING" id="400092.PKOR_18920"/>
<gene>
    <name evidence="9" type="ORF">PKOR_18920</name>
</gene>
<comment type="catalytic activity">
    <reaction evidence="1 5">
        <text>L-alanine = D-alanine</text>
        <dbReference type="Rhea" id="RHEA:20249"/>
        <dbReference type="ChEBI" id="CHEBI:57416"/>
        <dbReference type="ChEBI" id="CHEBI:57972"/>
        <dbReference type="EC" id="5.1.1.1"/>
    </reaction>
</comment>
<dbReference type="SMART" id="SM01005">
    <property type="entry name" value="Ala_racemase_C"/>
    <property type="match status" value="1"/>
</dbReference>
<feature type="modified residue" description="N6-(pyridoxal phosphate)lysine" evidence="5 6">
    <location>
        <position position="36"/>
    </location>
</feature>
<dbReference type="Pfam" id="PF01168">
    <property type="entry name" value="Ala_racemase_N"/>
    <property type="match status" value="1"/>
</dbReference>
<dbReference type="Pfam" id="PF00842">
    <property type="entry name" value="Ala_racemase_C"/>
    <property type="match status" value="1"/>
</dbReference>
<feature type="binding site" evidence="5 7">
    <location>
        <position position="323"/>
    </location>
    <ligand>
        <name>substrate</name>
    </ligand>
</feature>
<dbReference type="HOGENOM" id="CLU_028393_2_2_10"/>
<dbReference type="InterPro" id="IPR020622">
    <property type="entry name" value="Ala_racemase_pyridoxalP-BS"/>
</dbReference>
<sequence>MFHSSYIEISKSALQNNINFLRKEIGPYVKLSSVIKGNAYGHGIEPFAAIAQECGVDHFSVFSADEALRLLPTLKKPATIMIMGYLDNPELEWAIQNDMEFFVFELDRLIEAGKAAKKLQKRACVHLELETGMNRTGFGENEINNVLSVLEEHKEYLELKGVCTHFAGAESFQNHDRVQEQLNRYKQQLQRLQASGYTPEQCHTACSAAMVSYPETRMDMVRIGIMQYGLWPSPETYIQYIGQREEKLDPLQRLINWKSHVMTLKYVSQGEYIGYGTSYQASRDMTVAIVPVGYAWGYSRTLSNHGQVLINGVRAAVVGIVNMNVMMVQVTEIHDVRKGDEVVLLGKQGSESITVASFGELSTQLNYELLTRLPINIPRYVVD</sequence>
<dbReference type="RefSeq" id="WP_046312748.1">
    <property type="nucleotide sequence ID" value="NZ_CBCSCY010000011.1"/>
</dbReference>
<comment type="cofactor">
    <cofactor evidence="2 5 6">
        <name>pyridoxal 5'-phosphate</name>
        <dbReference type="ChEBI" id="CHEBI:597326"/>
    </cofactor>
</comment>
<dbReference type="NCBIfam" id="TIGR00492">
    <property type="entry name" value="alr"/>
    <property type="match status" value="1"/>
</dbReference>
<dbReference type="EC" id="5.1.1.1" evidence="5"/>
<dbReference type="FunFam" id="3.20.20.10:FF:000002">
    <property type="entry name" value="Alanine racemase"/>
    <property type="match status" value="1"/>
</dbReference>
<dbReference type="GO" id="GO:0030632">
    <property type="term" value="P:D-alanine biosynthetic process"/>
    <property type="evidence" value="ECO:0007669"/>
    <property type="project" value="UniProtKB-UniRule"/>
</dbReference>
<dbReference type="HAMAP" id="MF_01201">
    <property type="entry name" value="Ala_racemase"/>
    <property type="match status" value="1"/>
</dbReference>
<feature type="active site" description="Proton acceptor; specific for D-alanine" evidence="5">
    <location>
        <position position="36"/>
    </location>
</feature>
<dbReference type="SUPFAM" id="SSF50621">
    <property type="entry name" value="Alanine racemase C-terminal domain-like"/>
    <property type="match status" value="1"/>
</dbReference>
<evidence type="ECO:0000256" key="3">
    <source>
        <dbReference type="ARBA" id="ARBA00022898"/>
    </source>
</evidence>
<proteinExistence type="inferred from homology"/>
<keyword evidence="4 5" id="KW-0413">Isomerase</keyword>
<comment type="pathway">
    <text evidence="5">Amino-acid biosynthesis; D-alanine biosynthesis; D-alanine from L-alanine: step 1/1.</text>
</comment>
<dbReference type="AlphaFoldDB" id="A0A0E3ZGA2"/>
<keyword evidence="3 5" id="KW-0663">Pyridoxal phosphate</keyword>
<evidence type="ECO:0000256" key="4">
    <source>
        <dbReference type="ARBA" id="ARBA00023235"/>
    </source>
</evidence>
<dbReference type="SUPFAM" id="SSF51419">
    <property type="entry name" value="PLP-binding barrel"/>
    <property type="match status" value="1"/>
</dbReference>
<keyword evidence="10" id="KW-1185">Reference proteome</keyword>
<feature type="binding site" evidence="5 7">
    <location>
        <position position="135"/>
    </location>
    <ligand>
        <name>substrate</name>
    </ligand>
</feature>
<evidence type="ECO:0000256" key="6">
    <source>
        <dbReference type="PIRSR" id="PIRSR600821-50"/>
    </source>
</evidence>
<dbReference type="Gene3D" id="3.20.20.10">
    <property type="entry name" value="Alanine racemase"/>
    <property type="match status" value="1"/>
</dbReference>
<evidence type="ECO:0000256" key="5">
    <source>
        <dbReference type="HAMAP-Rule" id="MF_01201"/>
    </source>
</evidence>
<evidence type="ECO:0000259" key="8">
    <source>
        <dbReference type="SMART" id="SM01005"/>
    </source>
</evidence>
<dbReference type="InterPro" id="IPR009006">
    <property type="entry name" value="Ala_racemase/Decarboxylase_C"/>
</dbReference>
<reference evidence="9 10" key="1">
    <citation type="journal article" date="2015" name="Sci. Rep.">
        <title>Unraveling adaptation of Pontibacter korlensis to radiation and infertility in desert through complete genome and comparative transcriptomic analysis.</title>
        <authorList>
            <person name="Dai J."/>
            <person name="Dai W."/>
            <person name="Qiu C."/>
            <person name="Yang Z."/>
            <person name="Zhang Y."/>
            <person name="Zhou M."/>
            <person name="Zhang L."/>
            <person name="Fang C."/>
            <person name="Gao Q."/>
            <person name="Yang Q."/>
            <person name="Li X."/>
            <person name="Wang Z."/>
            <person name="Wang Z."/>
            <person name="Jia Z."/>
            <person name="Chen X."/>
        </authorList>
    </citation>
    <scope>NUCLEOTIDE SEQUENCE [LARGE SCALE GENOMIC DNA]</scope>
    <source>
        <strain evidence="9 10">X14-1T</strain>
    </source>
</reference>
<feature type="active site" description="Proton acceptor; specific for L-alanine" evidence="5">
    <location>
        <position position="275"/>
    </location>
</feature>
<dbReference type="OrthoDB" id="9801978at2"/>